<evidence type="ECO:0000313" key="2">
    <source>
        <dbReference type="EMBL" id="GLR50275.1"/>
    </source>
</evidence>
<organism evidence="2 3">
    <name type="scientific">Shinella yambaruensis</name>
    <dbReference type="NCBI Taxonomy" id="415996"/>
    <lineage>
        <taxon>Bacteria</taxon>
        <taxon>Pseudomonadati</taxon>
        <taxon>Pseudomonadota</taxon>
        <taxon>Alphaproteobacteria</taxon>
        <taxon>Hyphomicrobiales</taxon>
        <taxon>Rhizobiaceae</taxon>
        <taxon>Shinella</taxon>
    </lineage>
</organism>
<keyword evidence="1" id="KW-1133">Transmembrane helix</keyword>
<dbReference type="InterPro" id="IPR009045">
    <property type="entry name" value="Zn_M74/Hedgehog-like"/>
</dbReference>
<feature type="transmembrane region" description="Helical" evidence="1">
    <location>
        <begin position="40"/>
        <end position="61"/>
    </location>
</feature>
<comment type="caution">
    <text evidence="2">The sequence shown here is derived from an EMBL/GenBank/DDBJ whole genome shotgun (WGS) entry which is preliminary data.</text>
</comment>
<feature type="transmembrane region" description="Helical" evidence="1">
    <location>
        <begin position="6"/>
        <end position="28"/>
    </location>
</feature>
<name>A0ABQ5ZBU9_9HYPH</name>
<keyword evidence="3" id="KW-1185">Reference proteome</keyword>
<accession>A0ABQ5ZBU9</accession>
<protein>
    <submittedName>
        <fullName evidence="2">Uncharacterized protein</fullName>
    </submittedName>
</protein>
<dbReference type="RefSeq" id="WP_244767487.1">
    <property type="nucleotide sequence ID" value="NZ_BSOP01000013.1"/>
</dbReference>
<dbReference type="EMBL" id="BSOP01000013">
    <property type="protein sequence ID" value="GLR50275.1"/>
    <property type="molecule type" value="Genomic_DNA"/>
</dbReference>
<reference evidence="3" key="1">
    <citation type="journal article" date="2019" name="Int. J. Syst. Evol. Microbiol.">
        <title>The Global Catalogue of Microorganisms (GCM) 10K type strain sequencing project: providing services to taxonomists for standard genome sequencing and annotation.</title>
        <authorList>
            <consortium name="The Broad Institute Genomics Platform"/>
            <consortium name="The Broad Institute Genome Sequencing Center for Infectious Disease"/>
            <person name="Wu L."/>
            <person name="Ma J."/>
        </authorList>
    </citation>
    <scope>NUCLEOTIDE SEQUENCE [LARGE SCALE GENOMIC DNA]</scope>
    <source>
        <strain evidence="3">NBRC 102122</strain>
    </source>
</reference>
<evidence type="ECO:0000256" key="1">
    <source>
        <dbReference type="SAM" id="Phobius"/>
    </source>
</evidence>
<sequence length="264" mass="29479">MRIALVFSLLTALTQIGGVSYLAGRWLAHRGEITRRSTRLAVFLLLYASATIAASFTAPFFGRVPLSCFGDGSLQIQSPLYCALNRNFVTTEAKRAAEALSVAIDLEFPGTITLVLDANFPFLDGFPLLPHLSHDDGRKLDIAFYYRDEKGTPLNRAVRSPIGYFAFEEPAPGTQLPCAERDDLLTLRWNMGFLQGFFPAWMLDEARTGAALRWLALEGPEFGVERIFIEPHLAQRLGVVHPNVRFQGCRAARHDDHIHFQVTE</sequence>
<keyword evidence="1" id="KW-0812">Transmembrane</keyword>
<evidence type="ECO:0000313" key="3">
    <source>
        <dbReference type="Proteomes" id="UP001156702"/>
    </source>
</evidence>
<dbReference type="Gene3D" id="3.30.1380.10">
    <property type="match status" value="1"/>
</dbReference>
<keyword evidence="1" id="KW-0472">Membrane</keyword>
<proteinExistence type="predicted"/>
<dbReference type="Proteomes" id="UP001156702">
    <property type="component" value="Unassembled WGS sequence"/>
</dbReference>
<gene>
    <name evidence="2" type="ORF">GCM10007923_14810</name>
</gene>